<dbReference type="Proteomes" id="UP001642360">
    <property type="component" value="Unassembled WGS sequence"/>
</dbReference>
<feature type="region of interest" description="Disordered" evidence="1">
    <location>
        <begin position="151"/>
        <end position="176"/>
    </location>
</feature>
<dbReference type="EMBL" id="CAUOFW020009390">
    <property type="protein sequence ID" value="CAK9185650.1"/>
    <property type="molecule type" value="Genomic_DNA"/>
</dbReference>
<gene>
    <name evidence="2" type="ORF">ILEXP_LOCUS56068</name>
</gene>
<name>A0ABC8UX40_9AQUA</name>
<protein>
    <submittedName>
        <fullName evidence="2">Uncharacterized protein</fullName>
    </submittedName>
</protein>
<evidence type="ECO:0000313" key="2">
    <source>
        <dbReference type="EMBL" id="CAK9185650.1"/>
    </source>
</evidence>
<accession>A0ABC8UX40</accession>
<comment type="caution">
    <text evidence="2">The sequence shown here is derived from an EMBL/GenBank/DDBJ whole genome shotgun (WGS) entry which is preliminary data.</text>
</comment>
<proteinExistence type="predicted"/>
<reference evidence="2 3" key="1">
    <citation type="submission" date="2024-02" db="EMBL/GenBank/DDBJ databases">
        <authorList>
            <person name="Vignale AGUSTIN F."/>
            <person name="Sosa J E."/>
            <person name="Modenutti C."/>
        </authorList>
    </citation>
    <scope>NUCLEOTIDE SEQUENCE [LARGE SCALE GENOMIC DNA]</scope>
</reference>
<evidence type="ECO:0000256" key="1">
    <source>
        <dbReference type="SAM" id="MobiDB-lite"/>
    </source>
</evidence>
<sequence>MPCQLHPDAKHSMQNNQIPMSHQTAAVEIAKVVTVHRVAIQDIVAATIVLMAASRIGNDCARNELFQIITKACTGNNSDHNSDDPIGTGSGKCSSIVERCRSLGYAYHYSPGPDGKPKYQIQFSPECCNTVSQVTDDCSSDKSVRTIIESCNPKGGNHSGGNDHDGGNNHNDGNSTKGFLGNNGSAQCSPIVRKCMYKSSYFSYHFKSGTDGVKHYVYEFAPDCCSEALQITGDCAHDADVTIITDQCKSESG</sequence>
<evidence type="ECO:0000313" key="3">
    <source>
        <dbReference type="Proteomes" id="UP001642360"/>
    </source>
</evidence>
<keyword evidence="3" id="KW-1185">Reference proteome</keyword>
<organism evidence="2 3">
    <name type="scientific">Ilex paraguariensis</name>
    <name type="common">yerba mate</name>
    <dbReference type="NCBI Taxonomy" id="185542"/>
    <lineage>
        <taxon>Eukaryota</taxon>
        <taxon>Viridiplantae</taxon>
        <taxon>Streptophyta</taxon>
        <taxon>Embryophyta</taxon>
        <taxon>Tracheophyta</taxon>
        <taxon>Spermatophyta</taxon>
        <taxon>Magnoliopsida</taxon>
        <taxon>eudicotyledons</taxon>
        <taxon>Gunneridae</taxon>
        <taxon>Pentapetalae</taxon>
        <taxon>asterids</taxon>
        <taxon>campanulids</taxon>
        <taxon>Aquifoliales</taxon>
        <taxon>Aquifoliaceae</taxon>
        <taxon>Ilex</taxon>
    </lineage>
</organism>
<dbReference type="AlphaFoldDB" id="A0ABC8UX40"/>